<gene>
    <name evidence="2" type="ORF">WCD74_10975</name>
</gene>
<evidence type="ECO:0000259" key="1">
    <source>
        <dbReference type="Pfam" id="PF11716"/>
    </source>
</evidence>
<evidence type="ECO:0000313" key="3">
    <source>
        <dbReference type="Proteomes" id="UP001385809"/>
    </source>
</evidence>
<name>A0ABU8MLV3_9PSEU</name>
<organism evidence="2 3">
    <name type="scientific">Actinomycetospora aurantiaca</name>
    <dbReference type="NCBI Taxonomy" id="3129233"/>
    <lineage>
        <taxon>Bacteria</taxon>
        <taxon>Bacillati</taxon>
        <taxon>Actinomycetota</taxon>
        <taxon>Actinomycetes</taxon>
        <taxon>Pseudonocardiales</taxon>
        <taxon>Pseudonocardiaceae</taxon>
        <taxon>Actinomycetospora</taxon>
    </lineage>
</organism>
<keyword evidence="3" id="KW-1185">Reference proteome</keyword>
<reference evidence="2 3" key="1">
    <citation type="submission" date="2024-03" db="EMBL/GenBank/DDBJ databases">
        <title>Actinomycetospora sp. OC33-EN08, a novel actinomycete isolated from wild orchid (Aerides multiflora).</title>
        <authorList>
            <person name="Suriyachadkun C."/>
        </authorList>
    </citation>
    <scope>NUCLEOTIDE SEQUENCE [LARGE SCALE GENOMIC DNA]</scope>
    <source>
        <strain evidence="2 3">OC33-EN08</strain>
    </source>
</reference>
<dbReference type="RefSeq" id="WP_337694902.1">
    <property type="nucleotide sequence ID" value="NZ_JBBEGN010000004.1"/>
</dbReference>
<dbReference type="InterPro" id="IPR024344">
    <property type="entry name" value="MDMPI_metal-binding"/>
</dbReference>
<keyword evidence="2" id="KW-0413">Isomerase</keyword>
<dbReference type="InterPro" id="IPR017517">
    <property type="entry name" value="Maleyloyr_isom"/>
</dbReference>
<protein>
    <submittedName>
        <fullName evidence="2">Maleylpyruvate isomerase family mycothiol-dependent enzyme</fullName>
    </submittedName>
</protein>
<dbReference type="Gene3D" id="1.20.120.450">
    <property type="entry name" value="dinb family like domain"/>
    <property type="match status" value="1"/>
</dbReference>
<dbReference type="Pfam" id="PF11716">
    <property type="entry name" value="MDMPI_N"/>
    <property type="match status" value="1"/>
</dbReference>
<dbReference type="SUPFAM" id="SSF109854">
    <property type="entry name" value="DinB/YfiT-like putative metalloenzymes"/>
    <property type="match status" value="1"/>
</dbReference>
<sequence>MTTDLWPLIHAERAALARDLDDLPETQWRSRSLCSEWTVEETVAHLVAGASIGPWRWIRSVVGARFDFDRHNARRLAEHRGATPAETLARFHAVVDSTTCPPGPVEMWLGEIVVHGGDVRRPLGLVRDVPVSTLTPLATFFAKQNSTVRSRTVSSGLRLAATDGPFAAGPDDGPLVSGPTLALVMAMAGRAAFCDDLTGPGVPTLRERCGS</sequence>
<dbReference type="EMBL" id="JBBEGN010000004">
    <property type="protein sequence ID" value="MEJ2868292.1"/>
    <property type="molecule type" value="Genomic_DNA"/>
</dbReference>
<dbReference type="InterPro" id="IPR034660">
    <property type="entry name" value="DinB/YfiT-like"/>
</dbReference>
<dbReference type="Proteomes" id="UP001385809">
    <property type="component" value="Unassembled WGS sequence"/>
</dbReference>
<comment type="caution">
    <text evidence="2">The sequence shown here is derived from an EMBL/GenBank/DDBJ whole genome shotgun (WGS) entry which is preliminary data.</text>
</comment>
<proteinExistence type="predicted"/>
<evidence type="ECO:0000313" key="2">
    <source>
        <dbReference type="EMBL" id="MEJ2868292.1"/>
    </source>
</evidence>
<dbReference type="GO" id="GO:0016853">
    <property type="term" value="F:isomerase activity"/>
    <property type="evidence" value="ECO:0007669"/>
    <property type="project" value="UniProtKB-KW"/>
</dbReference>
<dbReference type="NCBIfam" id="TIGR03083">
    <property type="entry name" value="maleylpyruvate isomerase family mycothiol-dependent enzyme"/>
    <property type="match status" value="1"/>
</dbReference>
<feature type="domain" description="Mycothiol-dependent maleylpyruvate isomerase metal-binding" evidence="1">
    <location>
        <begin position="10"/>
        <end position="98"/>
    </location>
</feature>
<accession>A0ABU8MLV3</accession>